<dbReference type="Proteomes" id="UP001198220">
    <property type="component" value="Unassembled WGS sequence"/>
</dbReference>
<keyword evidence="2" id="KW-1185">Reference proteome</keyword>
<dbReference type="RefSeq" id="WP_118769901.1">
    <property type="nucleotide sequence ID" value="NZ_JAJEPS010000015.1"/>
</dbReference>
<protein>
    <submittedName>
        <fullName evidence="1">Uncharacterized protein</fullName>
    </submittedName>
</protein>
<reference evidence="1 2" key="1">
    <citation type="submission" date="2021-10" db="EMBL/GenBank/DDBJ databases">
        <title>Anaerobic single-cell dispensing facilitates the cultivation of human gut bacteria.</title>
        <authorList>
            <person name="Afrizal A."/>
        </authorList>
    </citation>
    <scope>NUCLEOTIDE SEQUENCE [LARGE SCALE GENOMIC DNA]</scope>
    <source>
        <strain evidence="1 2">CLA-AA-H276</strain>
    </source>
</reference>
<sequence>MTSLDEAVLPRELQMLKAFLPFLPAPAQKMLAIYIKWTELQNTIAYFNQHPPVQKSLDEGNLMEFMKGIVPPEEQAQMEQFADMFEHMDLYQEMFEGFAPKEGDT</sequence>
<dbReference type="EMBL" id="JAJEPS010000015">
    <property type="protein sequence ID" value="MCC2127117.1"/>
    <property type="molecule type" value="Genomic_DNA"/>
</dbReference>
<dbReference type="AlphaFoldDB" id="A0AAE3DBX1"/>
<organism evidence="1 2">
    <name type="scientific">Hominiventricola filiformis</name>
    <dbReference type="NCBI Taxonomy" id="2885352"/>
    <lineage>
        <taxon>Bacteria</taxon>
        <taxon>Bacillati</taxon>
        <taxon>Bacillota</taxon>
        <taxon>Clostridia</taxon>
        <taxon>Lachnospirales</taxon>
        <taxon>Lachnospiraceae</taxon>
        <taxon>Hominiventricola</taxon>
    </lineage>
</organism>
<name>A0AAE3DBX1_9FIRM</name>
<accession>A0AAE3DBX1</accession>
<proteinExistence type="predicted"/>
<gene>
    <name evidence="1" type="ORF">LKD36_13165</name>
</gene>
<evidence type="ECO:0000313" key="1">
    <source>
        <dbReference type="EMBL" id="MCC2127117.1"/>
    </source>
</evidence>
<comment type="caution">
    <text evidence="1">The sequence shown here is derived from an EMBL/GenBank/DDBJ whole genome shotgun (WGS) entry which is preliminary data.</text>
</comment>
<evidence type="ECO:0000313" key="2">
    <source>
        <dbReference type="Proteomes" id="UP001198220"/>
    </source>
</evidence>